<dbReference type="Gene3D" id="3.30.420.10">
    <property type="entry name" value="Ribonuclease H-like superfamily/Ribonuclease H"/>
    <property type="match status" value="1"/>
</dbReference>
<comment type="subcellular location">
    <subcellularLocation>
        <location evidence="1">Membrane</location>
        <topology evidence="1">Multi-pass membrane protein</topology>
    </subcellularLocation>
</comment>
<accession>A0A6P9EWQ0</accession>
<evidence type="ECO:0000259" key="5">
    <source>
        <dbReference type="PROSITE" id="PS50879"/>
    </source>
</evidence>
<proteinExistence type="predicted"/>
<dbReference type="InterPro" id="IPR036640">
    <property type="entry name" value="ABC1_TM_sf"/>
</dbReference>
<gene>
    <name evidence="8" type="primary">LOC108985358</name>
</gene>
<name>A0A6P9EWQ0_JUGRE</name>
<dbReference type="InterPro" id="IPR002156">
    <property type="entry name" value="RNaseH_domain"/>
</dbReference>
<dbReference type="GO" id="GO:0005743">
    <property type="term" value="C:mitochondrial inner membrane"/>
    <property type="evidence" value="ECO:0000318"/>
    <property type="project" value="GO_Central"/>
</dbReference>
<dbReference type="PANTHER" id="PTHR43394">
    <property type="entry name" value="ATP-DEPENDENT PERMEASE MDL1, MITOCHONDRIAL"/>
    <property type="match status" value="1"/>
</dbReference>
<dbReference type="InterPro" id="IPR044730">
    <property type="entry name" value="RNase_H-like_dom_plant"/>
</dbReference>
<evidence type="ECO:0000256" key="3">
    <source>
        <dbReference type="ARBA" id="ARBA00022989"/>
    </source>
</evidence>
<dbReference type="InParanoid" id="A0A6P9EWQ0"/>
<dbReference type="Pfam" id="PF00664">
    <property type="entry name" value="ABC_membrane"/>
    <property type="match status" value="1"/>
</dbReference>
<dbReference type="InterPro" id="IPR012337">
    <property type="entry name" value="RNaseH-like_sf"/>
</dbReference>
<dbReference type="InterPro" id="IPR011527">
    <property type="entry name" value="ABC1_TM_dom"/>
</dbReference>
<dbReference type="Gene3D" id="1.20.1560.10">
    <property type="entry name" value="ABC transporter type 1, transmembrane domain"/>
    <property type="match status" value="1"/>
</dbReference>
<dbReference type="Proteomes" id="UP000235220">
    <property type="component" value="Chromosome 11"/>
</dbReference>
<feature type="domain" description="ABC transmembrane type-1" evidence="6">
    <location>
        <begin position="178"/>
        <end position="314"/>
    </location>
</feature>
<keyword evidence="7" id="KW-1185">Reference proteome</keyword>
<keyword evidence="3" id="KW-1133">Transmembrane helix</keyword>
<dbReference type="CDD" id="cd06222">
    <property type="entry name" value="RNase_H_like"/>
    <property type="match status" value="1"/>
</dbReference>
<dbReference type="InterPro" id="IPR036397">
    <property type="entry name" value="RNaseH_sf"/>
</dbReference>
<dbReference type="RefSeq" id="XP_035551686.1">
    <property type="nucleotide sequence ID" value="XM_035695793.1"/>
</dbReference>
<dbReference type="OrthoDB" id="6500128at2759"/>
<evidence type="ECO:0000259" key="6">
    <source>
        <dbReference type="PROSITE" id="PS50929"/>
    </source>
</evidence>
<dbReference type="InterPro" id="IPR003439">
    <property type="entry name" value="ABC_transporter-like_ATP-bd"/>
</dbReference>
<reference evidence="8" key="1">
    <citation type="submission" date="2025-08" db="UniProtKB">
        <authorList>
            <consortium name="RefSeq"/>
        </authorList>
    </citation>
    <scope>IDENTIFICATION</scope>
    <source>
        <tissue evidence="8">Leaves</tissue>
    </source>
</reference>
<organism evidence="7 8">
    <name type="scientific">Juglans regia</name>
    <name type="common">English walnut</name>
    <dbReference type="NCBI Taxonomy" id="51240"/>
    <lineage>
        <taxon>Eukaryota</taxon>
        <taxon>Viridiplantae</taxon>
        <taxon>Streptophyta</taxon>
        <taxon>Embryophyta</taxon>
        <taxon>Tracheophyta</taxon>
        <taxon>Spermatophyta</taxon>
        <taxon>Magnoliopsida</taxon>
        <taxon>eudicotyledons</taxon>
        <taxon>Gunneridae</taxon>
        <taxon>Pentapetalae</taxon>
        <taxon>rosids</taxon>
        <taxon>fabids</taxon>
        <taxon>Fagales</taxon>
        <taxon>Juglandaceae</taxon>
        <taxon>Juglans</taxon>
    </lineage>
</organism>
<evidence type="ECO:0000256" key="1">
    <source>
        <dbReference type="ARBA" id="ARBA00004141"/>
    </source>
</evidence>
<evidence type="ECO:0000256" key="4">
    <source>
        <dbReference type="ARBA" id="ARBA00023136"/>
    </source>
</evidence>
<dbReference type="Pfam" id="PF00005">
    <property type="entry name" value="ABC_tran"/>
    <property type="match status" value="1"/>
</dbReference>
<dbReference type="InterPro" id="IPR039421">
    <property type="entry name" value="Type_1_exporter"/>
</dbReference>
<evidence type="ECO:0000256" key="2">
    <source>
        <dbReference type="ARBA" id="ARBA00022692"/>
    </source>
</evidence>
<keyword evidence="2" id="KW-0812">Transmembrane</keyword>
<keyword evidence="4" id="KW-0472">Membrane</keyword>
<dbReference type="GO" id="GO:0015421">
    <property type="term" value="F:ABC-type oligopeptide transporter activity"/>
    <property type="evidence" value="ECO:0000318"/>
    <property type="project" value="GO_Central"/>
</dbReference>
<dbReference type="SUPFAM" id="SSF52540">
    <property type="entry name" value="P-loop containing nucleoside triphosphate hydrolases"/>
    <property type="match status" value="1"/>
</dbReference>
<dbReference type="PROSITE" id="PS50879">
    <property type="entry name" value="RNASE_H_1"/>
    <property type="match status" value="1"/>
</dbReference>
<dbReference type="InterPro" id="IPR027417">
    <property type="entry name" value="P-loop_NTPase"/>
</dbReference>
<evidence type="ECO:0000313" key="7">
    <source>
        <dbReference type="Proteomes" id="UP000235220"/>
    </source>
</evidence>
<dbReference type="GO" id="GO:0004523">
    <property type="term" value="F:RNA-DNA hybrid ribonuclease activity"/>
    <property type="evidence" value="ECO:0007669"/>
    <property type="project" value="InterPro"/>
</dbReference>
<dbReference type="GO" id="GO:0003676">
    <property type="term" value="F:nucleic acid binding"/>
    <property type="evidence" value="ECO:0007669"/>
    <property type="project" value="InterPro"/>
</dbReference>
<dbReference type="SUPFAM" id="SSF90123">
    <property type="entry name" value="ABC transporter transmembrane region"/>
    <property type="match status" value="1"/>
</dbReference>
<sequence>MHNPGASGAGGILCDDQGNVFAFSEDLGYGSNNVAELRAILHGLKMCREQRITGMDVETDSLMVVKWITGAKCEVWYLEDFWEEILKILREGDYTIQHVFQEGNALANYLARLVHGNKIEYIRRGKPEFGFVLFESESLKWPEFDDVNGNVLTYFAQDRAEIQRDAQPGDTGVSAVEVGVMIGINAYAQLKFMKGFSADAKMMYVEASQVANDAVGSIRIVASFCAEEKVMNLYRSKCEGPRKAGIKQGLITGTGYGTSFGLLFLAYATFFYAGAQLVEAGKATSSDVFQVFFALTMVATGVSQTSSMGPDTGKAKNAVSSIFAIIDQQSKIDASDESGITLDNFKGGIEFRHVSFKYPCRPDVQIFHDLSLTIHSNKTVALVGESGSGKSIVISLLQRF</sequence>
<feature type="domain" description="RNase H type-1" evidence="5">
    <location>
        <begin position="1"/>
        <end position="120"/>
    </location>
</feature>
<dbReference type="GeneID" id="108985358"/>
<dbReference type="GO" id="GO:0005524">
    <property type="term" value="F:ATP binding"/>
    <property type="evidence" value="ECO:0007669"/>
    <property type="project" value="InterPro"/>
</dbReference>
<dbReference type="GO" id="GO:0016887">
    <property type="term" value="F:ATP hydrolysis activity"/>
    <property type="evidence" value="ECO:0007669"/>
    <property type="project" value="InterPro"/>
</dbReference>
<dbReference type="GO" id="GO:0090374">
    <property type="term" value="P:oligopeptide export from mitochondrion"/>
    <property type="evidence" value="ECO:0000318"/>
    <property type="project" value="GO_Central"/>
</dbReference>
<dbReference type="AlphaFoldDB" id="A0A6P9EWQ0"/>
<protein>
    <submittedName>
        <fullName evidence="8">ABC transporter B family member 11-like</fullName>
    </submittedName>
</protein>
<dbReference type="Gene3D" id="3.40.50.300">
    <property type="entry name" value="P-loop containing nucleotide triphosphate hydrolases"/>
    <property type="match status" value="1"/>
</dbReference>
<dbReference type="KEGG" id="jre:108985358"/>
<dbReference type="Pfam" id="PF13456">
    <property type="entry name" value="RVT_3"/>
    <property type="match status" value="1"/>
</dbReference>
<dbReference type="SUPFAM" id="SSF53098">
    <property type="entry name" value="Ribonuclease H-like"/>
    <property type="match status" value="1"/>
</dbReference>
<dbReference type="PANTHER" id="PTHR43394:SF18">
    <property type="entry name" value="ABC TRANSPORTER B FAMILY MEMBER 11-LIKE"/>
    <property type="match status" value="1"/>
</dbReference>
<dbReference type="PROSITE" id="PS50929">
    <property type="entry name" value="ABC_TM1F"/>
    <property type="match status" value="1"/>
</dbReference>
<evidence type="ECO:0000313" key="8">
    <source>
        <dbReference type="RefSeq" id="XP_035551686.1"/>
    </source>
</evidence>